<feature type="transmembrane region" description="Helical" evidence="2">
    <location>
        <begin position="87"/>
        <end position="109"/>
    </location>
</feature>
<dbReference type="GO" id="GO:0016787">
    <property type="term" value="F:hydrolase activity"/>
    <property type="evidence" value="ECO:0007669"/>
    <property type="project" value="UniProtKB-KW"/>
</dbReference>
<dbReference type="PANTHER" id="PTHR37471">
    <property type="entry name" value="UNNAMED PRODUCT"/>
    <property type="match status" value="1"/>
</dbReference>
<name>A0ABQ7G925_DUNSA</name>
<keyword evidence="2" id="KW-0472">Membrane</keyword>
<proteinExistence type="predicted"/>
<evidence type="ECO:0000256" key="1">
    <source>
        <dbReference type="SAM" id="MobiDB-lite"/>
    </source>
</evidence>
<organism evidence="4 5">
    <name type="scientific">Dunaliella salina</name>
    <name type="common">Green alga</name>
    <name type="synonym">Protococcus salinus</name>
    <dbReference type="NCBI Taxonomy" id="3046"/>
    <lineage>
        <taxon>Eukaryota</taxon>
        <taxon>Viridiplantae</taxon>
        <taxon>Chlorophyta</taxon>
        <taxon>core chlorophytes</taxon>
        <taxon>Chlorophyceae</taxon>
        <taxon>CS clade</taxon>
        <taxon>Chlamydomonadales</taxon>
        <taxon>Dunaliellaceae</taxon>
        <taxon>Dunaliella</taxon>
    </lineage>
</organism>
<feature type="transmembrane region" description="Helical" evidence="2">
    <location>
        <begin position="53"/>
        <end position="81"/>
    </location>
</feature>
<gene>
    <name evidence="4" type="ORF">DUNSADRAFT_13595</name>
</gene>
<dbReference type="Pfam" id="PF00561">
    <property type="entry name" value="Abhydrolase_1"/>
    <property type="match status" value="1"/>
</dbReference>
<feature type="transmembrane region" description="Helical" evidence="2">
    <location>
        <begin position="185"/>
        <end position="207"/>
    </location>
</feature>
<dbReference type="PANTHER" id="PTHR37471:SF1">
    <property type="entry name" value="AB HYDROLASE-1 DOMAIN-CONTAINING PROTEIN"/>
    <property type="match status" value="1"/>
</dbReference>
<dbReference type="SUPFAM" id="SSF53474">
    <property type="entry name" value="alpha/beta-Hydrolases"/>
    <property type="match status" value="1"/>
</dbReference>
<evidence type="ECO:0000313" key="5">
    <source>
        <dbReference type="Proteomes" id="UP000815325"/>
    </source>
</evidence>
<evidence type="ECO:0000313" key="4">
    <source>
        <dbReference type="EMBL" id="KAF5831108.1"/>
    </source>
</evidence>
<sequence length="529" mass="60612">MKRETQIQAEALADGIKAVLNALNAPKSEAEEKKLQLQREMKKRGPISPQRRMLHVGMTAVALLIAFTALCSLLLLIGLWVCWQSGYPQVAPLLLGAYTLAEALFPLAWKHKYNRFNRVPEPHAPSHPHFNPRQQLEAEGQGHLPGQLVDELERAWGIHFAEGYNKDLSFMAHLWQPLRCSYRPLAFYLLIEYLFFMKHVVLLSLGFRAYKHAGFKYYVYGKLPNMQGHKDEQELKGIELEDPTHSSQVPILFLHGVGMGLFPYMGFIAQLACTGQPVVAFECNHLGMRWVSHIPDADEVVEAIAGMLRKHNVPRMAVAAHSYGTLHSSRLLQMYPQLVQSICLIDPVNFNMFTGKLIHNFVYRPDKTKNIPAHLVARDIHHAASVSRRFYWSLLNLWPHQLPRNTMVVLSGRDELVPVPETITMLQQEAPHSIVLFRPGHKHAQFIKDNALQKQVVWEFVRTIKNAENQRKRWRAYIDQKPKGTGHHHEERTQAQLKQHDERMQAQEDYPRKSSVIAAAGARSCWRVP</sequence>
<comment type="caution">
    <text evidence="4">The sequence shown here is derived from an EMBL/GenBank/DDBJ whole genome shotgun (WGS) entry which is preliminary data.</text>
</comment>
<evidence type="ECO:0000259" key="3">
    <source>
        <dbReference type="Pfam" id="PF00561"/>
    </source>
</evidence>
<keyword evidence="4" id="KW-0378">Hydrolase</keyword>
<reference evidence="4" key="1">
    <citation type="submission" date="2017-08" db="EMBL/GenBank/DDBJ databases">
        <authorList>
            <person name="Polle J.E."/>
            <person name="Barry K."/>
            <person name="Cushman J."/>
            <person name="Schmutz J."/>
            <person name="Tran D."/>
            <person name="Hathwaick L.T."/>
            <person name="Yim W.C."/>
            <person name="Jenkins J."/>
            <person name="Mckie-Krisberg Z.M."/>
            <person name="Prochnik S."/>
            <person name="Lindquist E."/>
            <person name="Dockter R.B."/>
            <person name="Adam C."/>
            <person name="Molina H."/>
            <person name="Bunkerborg J."/>
            <person name="Jin E."/>
            <person name="Buchheim M."/>
            <person name="Magnuson J."/>
        </authorList>
    </citation>
    <scope>NUCLEOTIDE SEQUENCE</scope>
    <source>
        <strain evidence="4">CCAP 19/18</strain>
    </source>
</reference>
<keyword evidence="5" id="KW-1185">Reference proteome</keyword>
<feature type="domain" description="AB hydrolase-1" evidence="3">
    <location>
        <begin position="250"/>
        <end position="349"/>
    </location>
</feature>
<protein>
    <submittedName>
        <fullName evidence="4">Alpha/Beta hydrolase protein</fullName>
    </submittedName>
</protein>
<dbReference type="InterPro" id="IPR000073">
    <property type="entry name" value="AB_hydrolase_1"/>
</dbReference>
<keyword evidence="2" id="KW-1133">Transmembrane helix</keyword>
<evidence type="ECO:0000256" key="2">
    <source>
        <dbReference type="SAM" id="Phobius"/>
    </source>
</evidence>
<dbReference type="Proteomes" id="UP000815325">
    <property type="component" value="Unassembled WGS sequence"/>
</dbReference>
<dbReference type="InterPro" id="IPR029058">
    <property type="entry name" value="AB_hydrolase_fold"/>
</dbReference>
<accession>A0ABQ7G925</accession>
<dbReference type="Gene3D" id="3.40.50.1820">
    <property type="entry name" value="alpha/beta hydrolase"/>
    <property type="match status" value="1"/>
</dbReference>
<keyword evidence="2" id="KW-0812">Transmembrane</keyword>
<feature type="region of interest" description="Disordered" evidence="1">
    <location>
        <begin position="480"/>
        <end position="512"/>
    </location>
</feature>
<dbReference type="EMBL" id="MU069975">
    <property type="protein sequence ID" value="KAF5831108.1"/>
    <property type="molecule type" value="Genomic_DNA"/>
</dbReference>